<protein>
    <submittedName>
        <fullName evidence="2">Uncharacterized protein</fullName>
    </submittedName>
</protein>
<evidence type="ECO:0000313" key="2">
    <source>
        <dbReference type="EMBL" id="MBA0613396.1"/>
    </source>
</evidence>
<name>A0A7J8RJ46_GOSDV</name>
<evidence type="ECO:0000256" key="1">
    <source>
        <dbReference type="SAM" id="MobiDB-lite"/>
    </source>
</evidence>
<feature type="compositionally biased region" description="Polar residues" evidence="1">
    <location>
        <begin position="11"/>
        <end position="40"/>
    </location>
</feature>
<dbReference type="AlphaFoldDB" id="A0A7J8RJ46"/>
<sequence length="60" mass="7104">MLFSSREWQSKSRSMINNRTSPPRQLSTHLTRCQNQQLHPSRSLLDNLEPTSSKFPRTKY</sequence>
<gene>
    <name evidence="2" type="ORF">Godav_013837</name>
</gene>
<organism evidence="2 3">
    <name type="scientific">Gossypium davidsonii</name>
    <name type="common">Davidson's cotton</name>
    <name type="synonym">Gossypium klotzschianum subsp. davidsonii</name>
    <dbReference type="NCBI Taxonomy" id="34287"/>
    <lineage>
        <taxon>Eukaryota</taxon>
        <taxon>Viridiplantae</taxon>
        <taxon>Streptophyta</taxon>
        <taxon>Embryophyta</taxon>
        <taxon>Tracheophyta</taxon>
        <taxon>Spermatophyta</taxon>
        <taxon>Magnoliopsida</taxon>
        <taxon>eudicotyledons</taxon>
        <taxon>Gunneridae</taxon>
        <taxon>Pentapetalae</taxon>
        <taxon>rosids</taxon>
        <taxon>malvids</taxon>
        <taxon>Malvales</taxon>
        <taxon>Malvaceae</taxon>
        <taxon>Malvoideae</taxon>
        <taxon>Gossypium</taxon>
    </lineage>
</organism>
<comment type="caution">
    <text evidence="2">The sequence shown here is derived from an EMBL/GenBank/DDBJ whole genome shotgun (WGS) entry which is preliminary data.</text>
</comment>
<feature type="non-terminal residue" evidence="2">
    <location>
        <position position="1"/>
    </location>
</feature>
<keyword evidence="3" id="KW-1185">Reference proteome</keyword>
<reference evidence="2 3" key="1">
    <citation type="journal article" date="2019" name="Genome Biol. Evol.">
        <title>Insights into the evolution of the New World diploid cottons (Gossypium, subgenus Houzingenia) based on genome sequencing.</title>
        <authorList>
            <person name="Grover C.E."/>
            <person name="Arick M.A. 2nd"/>
            <person name="Thrash A."/>
            <person name="Conover J.L."/>
            <person name="Sanders W.S."/>
            <person name="Peterson D.G."/>
            <person name="Frelichowski J.E."/>
            <person name="Scheffler J.A."/>
            <person name="Scheffler B.E."/>
            <person name="Wendel J.F."/>
        </authorList>
    </citation>
    <scope>NUCLEOTIDE SEQUENCE [LARGE SCALE GENOMIC DNA]</scope>
    <source>
        <strain evidence="2">27</strain>
        <tissue evidence="2">Leaf</tissue>
    </source>
</reference>
<proteinExistence type="predicted"/>
<feature type="compositionally biased region" description="Polar residues" evidence="1">
    <location>
        <begin position="49"/>
        <end position="60"/>
    </location>
</feature>
<dbReference type="EMBL" id="JABFAC010000005">
    <property type="protein sequence ID" value="MBA0613396.1"/>
    <property type="molecule type" value="Genomic_DNA"/>
</dbReference>
<feature type="region of interest" description="Disordered" evidence="1">
    <location>
        <begin position="1"/>
        <end position="60"/>
    </location>
</feature>
<accession>A0A7J8RJ46</accession>
<dbReference type="Proteomes" id="UP000593561">
    <property type="component" value="Unassembled WGS sequence"/>
</dbReference>
<evidence type="ECO:0000313" key="3">
    <source>
        <dbReference type="Proteomes" id="UP000593561"/>
    </source>
</evidence>